<evidence type="ECO:0008006" key="3">
    <source>
        <dbReference type="Google" id="ProtNLM"/>
    </source>
</evidence>
<dbReference type="RefSeq" id="WP_251812784.1">
    <property type="nucleotide sequence ID" value="NZ_CP101527.1"/>
</dbReference>
<accession>A0A9E8HM12</accession>
<proteinExistence type="predicted"/>
<gene>
    <name evidence="1" type="ORF">NNL22_08425</name>
</gene>
<dbReference type="Proteomes" id="UP001164472">
    <property type="component" value="Chromosome"/>
</dbReference>
<keyword evidence="2" id="KW-1185">Reference proteome</keyword>
<dbReference type="KEGG" id="asem:NNL22_08425"/>
<protein>
    <recommendedName>
        <fullName evidence="3">DUF1887 family protein</fullName>
    </recommendedName>
</protein>
<dbReference type="InterPro" id="IPR011856">
    <property type="entry name" value="tRNA_endonuc-like_dom_sf"/>
</dbReference>
<organism evidence="1 2">
    <name type="scientific">Alkalimarinus sediminis</name>
    <dbReference type="NCBI Taxonomy" id="1632866"/>
    <lineage>
        <taxon>Bacteria</taxon>
        <taxon>Pseudomonadati</taxon>
        <taxon>Pseudomonadota</taxon>
        <taxon>Gammaproteobacteria</taxon>
        <taxon>Alteromonadales</taxon>
        <taxon>Alteromonadaceae</taxon>
        <taxon>Alkalimarinus</taxon>
    </lineage>
</organism>
<dbReference type="SUPFAM" id="SSF52980">
    <property type="entry name" value="Restriction endonuclease-like"/>
    <property type="match status" value="1"/>
</dbReference>
<dbReference type="AlphaFoldDB" id="A0A9E8HM12"/>
<name>A0A9E8HM12_9ALTE</name>
<dbReference type="InterPro" id="IPR011335">
    <property type="entry name" value="Restrct_endonuc-II-like"/>
</dbReference>
<dbReference type="EMBL" id="CP101527">
    <property type="protein sequence ID" value="UZW76592.1"/>
    <property type="molecule type" value="Genomic_DNA"/>
</dbReference>
<sequence>MSKHNLPELECCINLMPQYLFLVVSDNTEIQQYTARFSQQIEKYLPDTEIIKIEDPHIRLSGDDMEESYQWIDQQLKPLLERYSDSQKGLNITGGTKVLVMPLVSVTDWDFIDYKAQSTNYIQRHFPLDEKFSKITLPPLNVESAVALYSNYHTVEVRKHLPEQQIETRINTAEKLWHGLQHKEQGLIALFEMLTQLWSINRDQHLVSEVVVPWDEITRKPEVREQLIEWVRRLNALCPEALKAEEHYLTIPGNKIKAANIKNWKNWLCGKWLEELVYAWLLSTDLHEKQISLNIQSGSEKSSASQREADLLILSNGQIYVVEIKADIPPNGKVKSIEEQISSLGDRFGSTKKILLLGPEAVDKLNKQKKMQDFELRCKSNYVSLCTSKQQLLKIVGK</sequence>
<dbReference type="Gene3D" id="3.40.1350.10">
    <property type="match status" value="1"/>
</dbReference>
<dbReference type="GO" id="GO:0003676">
    <property type="term" value="F:nucleic acid binding"/>
    <property type="evidence" value="ECO:0007669"/>
    <property type="project" value="InterPro"/>
</dbReference>
<reference evidence="1" key="1">
    <citation type="submission" date="2022-07" db="EMBL/GenBank/DDBJ databases">
        <title>Alkalimarinus sp. nov., isolated from gut of a Alitta virens.</title>
        <authorList>
            <person name="Yang A.I."/>
            <person name="Shin N.-R."/>
        </authorList>
    </citation>
    <scope>NUCLEOTIDE SEQUENCE</scope>
    <source>
        <strain evidence="1">FA028</strain>
    </source>
</reference>
<evidence type="ECO:0000313" key="2">
    <source>
        <dbReference type="Proteomes" id="UP001164472"/>
    </source>
</evidence>
<evidence type="ECO:0000313" key="1">
    <source>
        <dbReference type="EMBL" id="UZW76592.1"/>
    </source>
</evidence>